<name>A0A1Y1XRN6_9FUNG</name>
<dbReference type="Pfam" id="PF10046">
    <property type="entry name" value="BLOC1_2"/>
    <property type="match status" value="1"/>
</dbReference>
<dbReference type="InterPro" id="IPR019269">
    <property type="entry name" value="BLOC1_su2"/>
</dbReference>
<dbReference type="EMBL" id="MCFE01000532">
    <property type="protein sequence ID" value="ORX88393.1"/>
    <property type="molecule type" value="Genomic_DNA"/>
</dbReference>
<comment type="caution">
    <text evidence="3">The sequence shown here is derived from an EMBL/GenBank/DDBJ whole genome shotgun (WGS) entry which is preliminary data.</text>
</comment>
<feature type="compositionally biased region" description="Basic and acidic residues" evidence="2">
    <location>
        <begin position="30"/>
        <end position="39"/>
    </location>
</feature>
<gene>
    <name evidence="3" type="ORF">K493DRAFT_411034</name>
</gene>
<dbReference type="GO" id="GO:0016197">
    <property type="term" value="P:endosomal transport"/>
    <property type="evidence" value="ECO:0007669"/>
    <property type="project" value="TreeGrafter"/>
</dbReference>
<dbReference type="PANTHER" id="PTHR46479">
    <property type="entry name" value="BIOGENESIS OF LYSOSOME-RELATED ORGANELLES COMPLEX 1 SUBUNIT 2"/>
    <property type="match status" value="1"/>
</dbReference>
<dbReference type="InParanoid" id="A0A1Y1XRN6"/>
<evidence type="ECO:0000313" key="3">
    <source>
        <dbReference type="EMBL" id="ORX88393.1"/>
    </source>
</evidence>
<feature type="compositionally biased region" description="Polar residues" evidence="2">
    <location>
        <begin position="1"/>
        <end position="29"/>
    </location>
</feature>
<accession>A0A1Y1XRN6</accession>
<keyword evidence="4" id="KW-1185">Reference proteome</keyword>
<reference evidence="3 4" key="1">
    <citation type="submission" date="2016-07" db="EMBL/GenBank/DDBJ databases">
        <title>Pervasive Adenine N6-methylation of Active Genes in Fungi.</title>
        <authorList>
            <consortium name="DOE Joint Genome Institute"/>
            <person name="Mondo S.J."/>
            <person name="Dannebaum R.O."/>
            <person name="Kuo R.C."/>
            <person name="Labutti K."/>
            <person name="Haridas S."/>
            <person name="Kuo A."/>
            <person name="Salamov A."/>
            <person name="Ahrendt S.R."/>
            <person name="Lipzen A."/>
            <person name="Sullivan W."/>
            <person name="Andreopoulos W.B."/>
            <person name="Clum A."/>
            <person name="Lindquist E."/>
            <person name="Daum C."/>
            <person name="Ramamoorthy G.K."/>
            <person name="Gryganskyi A."/>
            <person name="Culley D."/>
            <person name="Magnuson J.K."/>
            <person name="James T.Y."/>
            <person name="O'Malley M.A."/>
            <person name="Stajich J.E."/>
            <person name="Spatafora J.W."/>
            <person name="Visel A."/>
            <person name="Grigoriev I.V."/>
        </authorList>
    </citation>
    <scope>NUCLEOTIDE SEQUENCE [LARGE SCALE GENOMIC DNA]</scope>
    <source>
        <strain evidence="3 4">CBS 931.73</strain>
    </source>
</reference>
<comment type="similarity">
    <text evidence="1">Belongs to the BLOC1S2 family.</text>
</comment>
<dbReference type="Proteomes" id="UP000193498">
    <property type="component" value="Unassembled WGS sequence"/>
</dbReference>
<dbReference type="AlphaFoldDB" id="A0A1Y1XRN6"/>
<dbReference type="GO" id="GO:0043015">
    <property type="term" value="F:gamma-tubulin binding"/>
    <property type="evidence" value="ECO:0007669"/>
    <property type="project" value="TreeGrafter"/>
</dbReference>
<dbReference type="GO" id="GO:0000930">
    <property type="term" value="C:gamma-tubulin complex"/>
    <property type="evidence" value="ECO:0007669"/>
    <property type="project" value="TreeGrafter"/>
</dbReference>
<dbReference type="STRING" id="1314790.A0A1Y1XRN6"/>
<dbReference type="GO" id="GO:0032418">
    <property type="term" value="P:lysosome localization"/>
    <property type="evidence" value="ECO:0007669"/>
    <property type="project" value="TreeGrafter"/>
</dbReference>
<dbReference type="PANTHER" id="PTHR46479:SF1">
    <property type="entry name" value="BIOGENESIS OF LYSOSOME-RELATED ORGANELLES COMPLEX 1 SUBUNIT 2"/>
    <property type="match status" value="1"/>
</dbReference>
<protein>
    <submittedName>
        <fullName evidence="3">Biogenesis of lysosome-related organelles complex-1, subunit 2, isoform CRA_b</fullName>
    </submittedName>
</protein>
<sequence>MSDSPSSSVFEDFLTSGSKTRPRNSSSATERSKTAGKEDALNLSQEMFDKVSEYLKSELLASTQDYKLLETFNNLTKEKYQGMSDDAKDLINQVTKLQQSYASFSTYITQIDDISRQVDFIEQVTAELDEYSKQLEYKFKKVLR</sequence>
<feature type="region of interest" description="Disordered" evidence="2">
    <location>
        <begin position="1"/>
        <end position="39"/>
    </location>
</feature>
<proteinExistence type="inferred from homology"/>
<evidence type="ECO:0000256" key="1">
    <source>
        <dbReference type="ARBA" id="ARBA00008468"/>
    </source>
</evidence>
<dbReference type="GO" id="GO:0099078">
    <property type="term" value="C:BORC complex"/>
    <property type="evidence" value="ECO:0007669"/>
    <property type="project" value="TreeGrafter"/>
</dbReference>
<dbReference type="GO" id="GO:0031083">
    <property type="term" value="C:BLOC-1 complex"/>
    <property type="evidence" value="ECO:0007669"/>
    <property type="project" value="TreeGrafter"/>
</dbReference>
<dbReference type="OrthoDB" id="244061at2759"/>
<evidence type="ECO:0000313" key="4">
    <source>
        <dbReference type="Proteomes" id="UP000193498"/>
    </source>
</evidence>
<evidence type="ECO:0000256" key="2">
    <source>
        <dbReference type="SAM" id="MobiDB-lite"/>
    </source>
</evidence>
<organism evidence="3 4">
    <name type="scientific">Basidiobolus meristosporus CBS 931.73</name>
    <dbReference type="NCBI Taxonomy" id="1314790"/>
    <lineage>
        <taxon>Eukaryota</taxon>
        <taxon>Fungi</taxon>
        <taxon>Fungi incertae sedis</taxon>
        <taxon>Zoopagomycota</taxon>
        <taxon>Entomophthoromycotina</taxon>
        <taxon>Basidiobolomycetes</taxon>
        <taxon>Basidiobolales</taxon>
        <taxon>Basidiobolaceae</taxon>
        <taxon>Basidiobolus</taxon>
    </lineage>
</organism>